<evidence type="ECO:0000256" key="2">
    <source>
        <dbReference type="SAM" id="MobiDB-lite"/>
    </source>
</evidence>
<dbReference type="Gene3D" id="3.30.160.60">
    <property type="entry name" value="Classic Zinc Finger"/>
    <property type="match status" value="1"/>
</dbReference>
<keyword evidence="1" id="KW-0862">Zinc</keyword>
<dbReference type="Pfam" id="PF12874">
    <property type="entry name" value="zf-met"/>
    <property type="match status" value="1"/>
</dbReference>
<name>A0A292PZL1_9PEZI</name>
<evidence type="ECO:0000256" key="1">
    <source>
        <dbReference type="PROSITE-ProRule" id="PRU00042"/>
    </source>
</evidence>
<feature type="region of interest" description="Disordered" evidence="2">
    <location>
        <begin position="1"/>
        <end position="84"/>
    </location>
</feature>
<proteinExistence type="predicted"/>
<keyword evidence="1" id="KW-0479">Metal-binding</keyword>
<evidence type="ECO:0000313" key="5">
    <source>
        <dbReference type="Proteomes" id="UP001412239"/>
    </source>
</evidence>
<dbReference type="AlphaFoldDB" id="A0A292PZL1"/>
<feature type="domain" description="C2H2-type" evidence="3">
    <location>
        <begin position="111"/>
        <end position="141"/>
    </location>
</feature>
<organism evidence="4 5">
    <name type="scientific">Tuber aestivum</name>
    <name type="common">summer truffle</name>
    <dbReference type="NCBI Taxonomy" id="59557"/>
    <lineage>
        <taxon>Eukaryota</taxon>
        <taxon>Fungi</taxon>
        <taxon>Dikarya</taxon>
        <taxon>Ascomycota</taxon>
        <taxon>Pezizomycotina</taxon>
        <taxon>Pezizomycetes</taxon>
        <taxon>Pezizales</taxon>
        <taxon>Tuberaceae</taxon>
        <taxon>Tuber</taxon>
    </lineage>
</organism>
<feature type="compositionally biased region" description="Low complexity" evidence="2">
    <location>
        <begin position="57"/>
        <end position="68"/>
    </location>
</feature>
<keyword evidence="5" id="KW-1185">Reference proteome</keyword>
<dbReference type="GO" id="GO:0008270">
    <property type="term" value="F:zinc ion binding"/>
    <property type="evidence" value="ECO:0007669"/>
    <property type="project" value="UniProtKB-KW"/>
</dbReference>
<evidence type="ECO:0000313" key="4">
    <source>
        <dbReference type="EMBL" id="CUS12231.1"/>
    </source>
</evidence>
<evidence type="ECO:0000259" key="3">
    <source>
        <dbReference type="PROSITE" id="PS50157"/>
    </source>
</evidence>
<sequence>MSRFNHNQHSFPRGSANLHSSHETDGDPGPHNPCAHSPKPWQAAPPNGGNPSDTWDPHSSSNPRNSHPGTIELSPNHNMADFAPWPPPADVPTCHGEEQDHVAGHSGLPRWVCNPCKAIFKRQTDLDRHFRTSRRHSAPSGPACRERGCRLAGARFTRVDNFKAHYRKQHGKTDVEADIFIREWKAQ</sequence>
<dbReference type="Proteomes" id="UP001412239">
    <property type="component" value="Unassembled WGS sequence"/>
</dbReference>
<keyword evidence="1" id="KW-0863">Zinc-finger</keyword>
<dbReference type="SMART" id="SM00355">
    <property type="entry name" value="ZnF_C2H2"/>
    <property type="match status" value="2"/>
</dbReference>
<dbReference type="InterPro" id="IPR013087">
    <property type="entry name" value="Znf_C2H2_type"/>
</dbReference>
<accession>A0A292PZL1</accession>
<gene>
    <name evidence="4" type="ORF">GSTUAT00003681001</name>
</gene>
<feature type="compositionally biased region" description="Polar residues" evidence="2">
    <location>
        <begin position="1"/>
        <end position="10"/>
    </location>
</feature>
<dbReference type="PROSITE" id="PS50157">
    <property type="entry name" value="ZINC_FINGER_C2H2_2"/>
    <property type="match status" value="1"/>
</dbReference>
<feature type="non-terminal residue" evidence="4">
    <location>
        <position position="187"/>
    </location>
</feature>
<protein>
    <recommendedName>
        <fullName evidence="3">C2H2-type domain-containing protein</fullName>
    </recommendedName>
</protein>
<dbReference type="EMBL" id="LN890998">
    <property type="protein sequence ID" value="CUS12231.1"/>
    <property type="molecule type" value="Genomic_DNA"/>
</dbReference>
<reference evidence="4" key="1">
    <citation type="submission" date="2015-10" db="EMBL/GenBank/DDBJ databases">
        <authorList>
            <person name="Regsiter A."/>
            <person name="william w."/>
        </authorList>
    </citation>
    <scope>NUCLEOTIDE SEQUENCE</scope>
    <source>
        <strain evidence="4">Montdore</strain>
    </source>
</reference>